<proteinExistence type="predicted"/>
<dbReference type="Proteomes" id="UP000765509">
    <property type="component" value="Unassembled WGS sequence"/>
</dbReference>
<organism evidence="2 3">
    <name type="scientific">Austropuccinia psidii MF-1</name>
    <dbReference type="NCBI Taxonomy" id="1389203"/>
    <lineage>
        <taxon>Eukaryota</taxon>
        <taxon>Fungi</taxon>
        <taxon>Dikarya</taxon>
        <taxon>Basidiomycota</taxon>
        <taxon>Pucciniomycotina</taxon>
        <taxon>Pucciniomycetes</taxon>
        <taxon>Pucciniales</taxon>
        <taxon>Sphaerophragmiaceae</taxon>
        <taxon>Austropuccinia</taxon>
    </lineage>
</organism>
<evidence type="ECO:0000313" key="2">
    <source>
        <dbReference type="EMBL" id="MBW0591325.1"/>
    </source>
</evidence>
<name>A0A9Q3L4Q2_9BASI</name>
<feature type="compositionally biased region" description="Polar residues" evidence="1">
    <location>
        <begin position="61"/>
        <end position="78"/>
    </location>
</feature>
<sequence>MVQALDCGYIIPRLELLKLYIEQDLEAKVSIQQKEFSQPKSQEKKARFEEESWEEVLNQMEDLTQKIQNPQPQGNQPEDTGKES</sequence>
<evidence type="ECO:0000313" key="3">
    <source>
        <dbReference type="Proteomes" id="UP000765509"/>
    </source>
</evidence>
<protein>
    <submittedName>
        <fullName evidence="2">Uncharacterized protein</fullName>
    </submittedName>
</protein>
<dbReference type="AlphaFoldDB" id="A0A9Q3L4Q2"/>
<accession>A0A9Q3L4Q2</accession>
<keyword evidence="3" id="KW-1185">Reference proteome</keyword>
<comment type="caution">
    <text evidence="2">The sequence shown here is derived from an EMBL/GenBank/DDBJ whole genome shotgun (WGS) entry which is preliminary data.</text>
</comment>
<reference evidence="2" key="1">
    <citation type="submission" date="2021-03" db="EMBL/GenBank/DDBJ databases">
        <title>Draft genome sequence of rust myrtle Austropuccinia psidii MF-1, a brazilian biotype.</title>
        <authorList>
            <person name="Quecine M.C."/>
            <person name="Pachon D.M.R."/>
            <person name="Bonatelli M.L."/>
            <person name="Correr F.H."/>
            <person name="Franceschini L.M."/>
            <person name="Leite T.F."/>
            <person name="Margarido G.R.A."/>
            <person name="Almeida C.A."/>
            <person name="Ferrarezi J.A."/>
            <person name="Labate C.A."/>
        </authorList>
    </citation>
    <scope>NUCLEOTIDE SEQUENCE</scope>
    <source>
        <strain evidence="2">MF-1</strain>
    </source>
</reference>
<dbReference type="EMBL" id="AVOT02142567">
    <property type="protein sequence ID" value="MBW0591325.1"/>
    <property type="molecule type" value="Genomic_DNA"/>
</dbReference>
<dbReference type="OrthoDB" id="2506685at2759"/>
<evidence type="ECO:0000256" key="1">
    <source>
        <dbReference type="SAM" id="MobiDB-lite"/>
    </source>
</evidence>
<gene>
    <name evidence="2" type="ORF">O181_131040</name>
</gene>
<feature type="region of interest" description="Disordered" evidence="1">
    <location>
        <begin position="60"/>
        <end position="84"/>
    </location>
</feature>
<feature type="non-terminal residue" evidence="2">
    <location>
        <position position="84"/>
    </location>
</feature>